<keyword evidence="2" id="KW-0472">Membrane</keyword>
<proteinExistence type="predicted"/>
<feature type="compositionally biased region" description="Acidic residues" evidence="1">
    <location>
        <begin position="33"/>
        <end position="45"/>
    </location>
</feature>
<gene>
    <name evidence="3" type="ORF">SLS62_005368</name>
</gene>
<feature type="compositionally biased region" description="Pro residues" evidence="1">
    <location>
        <begin position="286"/>
        <end position="299"/>
    </location>
</feature>
<organism evidence="3 4">
    <name type="scientific">Diatrype stigma</name>
    <dbReference type="NCBI Taxonomy" id="117547"/>
    <lineage>
        <taxon>Eukaryota</taxon>
        <taxon>Fungi</taxon>
        <taxon>Dikarya</taxon>
        <taxon>Ascomycota</taxon>
        <taxon>Pezizomycotina</taxon>
        <taxon>Sordariomycetes</taxon>
        <taxon>Xylariomycetidae</taxon>
        <taxon>Xylariales</taxon>
        <taxon>Diatrypaceae</taxon>
        <taxon>Diatrype</taxon>
    </lineage>
</organism>
<evidence type="ECO:0000313" key="3">
    <source>
        <dbReference type="EMBL" id="KAK7752599.1"/>
    </source>
</evidence>
<dbReference type="Proteomes" id="UP001320420">
    <property type="component" value="Unassembled WGS sequence"/>
</dbReference>
<keyword evidence="4" id="KW-1185">Reference proteome</keyword>
<keyword evidence="2" id="KW-1133">Transmembrane helix</keyword>
<feature type="region of interest" description="Disordered" evidence="1">
    <location>
        <begin position="276"/>
        <end position="305"/>
    </location>
</feature>
<feature type="region of interest" description="Disordered" evidence="1">
    <location>
        <begin position="1"/>
        <end position="138"/>
    </location>
</feature>
<sequence length="335" mass="35944">MRLPLMSRRGIFGKALRVSRRQDATPQSPPPEVESESEDEGDEPETPSPLQTAFPTSIPPDYVAPTTVPTSIDSATPAPTQSSTVDLGSIGTETLGVSSTTSAPTTTPTVLPATAPTSAQSDQAQQSDLPQPTEEPGIMNRGGVIAMGVLIGLAAVTTIAWVIWKCRRRRNESKRTSKFKPFFLKQGTKGDRSSQRRSRGAAGMDDLMAAAYAAENGNAGGNRPGSQGSDTLWREKQAYGAYYAPQQQQQQQQQQKHNPTSGSLYAKQLLTGFWKRGGGNNGDGMPAPPGQAHVPPPAPSVSGATESTWNTWGVTQHHHQPNSNWREKFRARGVM</sequence>
<comment type="caution">
    <text evidence="3">The sequence shown here is derived from an EMBL/GenBank/DDBJ whole genome shotgun (WGS) entry which is preliminary data.</text>
</comment>
<feature type="compositionally biased region" description="Low complexity" evidence="1">
    <location>
        <begin position="98"/>
        <end position="132"/>
    </location>
</feature>
<feature type="region of interest" description="Disordered" evidence="1">
    <location>
        <begin position="175"/>
        <end position="201"/>
    </location>
</feature>
<keyword evidence="2" id="KW-0812">Transmembrane</keyword>
<feature type="compositionally biased region" description="Polar residues" evidence="1">
    <location>
        <begin position="67"/>
        <end position="97"/>
    </location>
</feature>
<protein>
    <submittedName>
        <fullName evidence="3">Uncharacterized protein</fullName>
    </submittedName>
</protein>
<dbReference type="EMBL" id="JAKJXP020000036">
    <property type="protein sequence ID" value="KAK7752599.1"/>
    <property type="molecule type" value="Genomic_DNA"/>
</dbReference>
<feature type="transmembrane region" description="Helical" evidence="2">
    <location>
        <begin position="144"/>
        <end position="164"/>
    </location>
</feature>
<accession>A0AAN9YSJ0</accession>
<evidence type="ECO:0000313" key="4">
    <source>
        <dbReference type="Proteomes" id="UP001320420"/>
    </source>
</evidence>
<name>A0AAN9YSJ0_9PEZI</name>
<reference evidence="3 4" key="1">
    <citation type="submission" date="2024-02" db="EMBL/GenBank/DDBJ databases">
        <title>De novo assembly and annotation of 12 fungi associated with fruit tree decline syndrome in Ontario, Canada.</title>
        <authorList>
            <person name="Sulman M."/>
            <person name="Ellouze W."/>
            <person name="Ilyukhin E."/>
        </authorList>
    </citation>
    <scope>NUCLEOTIDE SEQUENCE [LARGE SCALE GENOMIC DNA]</scope>
    <source>
        <strain evidence="3 4">M11/M66-122</strain>
    </source>
</reference>
<evidence type="ECO:0000256" key="2">
    <source>
        <dbReference type="SAM" id="Phobius"/>
    </source>
</evidence>
<evidence type="ECO:0000256" key="1">
    <source>
        <dbReference type="SAM" id="MobiDB-lite"/>
    </source>
</evidence>
<dbReference type="AlphaFoldDB" id="A0AAN9YSJ0"/>